<keyword evidence="4" id="KW-1185">Reference proteome</keyword>
<accession>A0A3N4D9E4</accession>
<dbReference type="Proteomes" id="UP000273044">
    <property type="component" value="Chromosome"/>
</dbReference>
<gene>
    <name evidence="2" type="ORF">J5A53_03375</name>
    <name evidence="3" type="ORF">NCTC12967_02441</name>
</gene>
<protein>
    <submittedName>
        <fullName evidence="3">Translocation protein TolB</fullName>
    </submittedName>
    <submittedName>
        <fullName evidence="2">WD40 repeat domain-containing protein</fullName>
    </submittedName>
</protein>
<feature type="repeat" description="WD" evidence="1">
    <location>
        <begin position="81"/>
        <end position="113"/>
    </location>
</feature>
<dbReference type="PANTHER" id="PTHR19879">
    <property type="entry name" value="TRANSCRIPTION INITIATION FACTOR TFIID"/>
    <property type="match status" value="1"/>
</dbReference>
<evidence type="ECO:0000313" key="2">
    <source>
        <dbReference type="EMBL" id="QUC11750.1"/>
    </source>
</evidence>
<dbReference type="AlphaFoldDB" id="A0A3N4D9E4"/>
<dbReference type="InterPro" id="IPR015943">
    <property type="entry name" value="WD40/YVTN_repeat-like_dom_sf"/>
</dbReference>
<organism evidence="3 4">
    <name type="scientific">Arachnia propionica</name>
    <dbReference type="NCBI Taxonomy" id="1750"/>
    <lineage>
        <taxon>Bacteria</taxon>
        <taxon>Bacillati</taxon>
        <taxon>Actinomycetota</taxon>
        <taxon>Actinomycetes</taxon>
        <taxon>Propionibacteriales</taxon>
        <taxon>Propionibacteriaceae</taxon>
        <taxon>Arachnia</taxon>
    </lineage>
</organism>
<evidence type="ECO:0000313" key="3">
    <source>
        <dbReference type="EMBL" id="VEH71128.1"/>
    </source>
</evidence>
<dbReference type="RefSeq" id="WP_014847474.1">
    <property type="nucleotide sequence ID" value="NZ_CAJZDL010000050.1"/>
</dbReference>
<dbReference type="InterPro" id="IPR036322">
    <property type="entry name" value="WD40_repeat_dom_sf"/>
</dbReference>
<proteinExistence type="predicted"/>
<feature type="repeat" description="WD" evidence="1">
    <location>
        <begin position="47"/>
        <end position="81"/>
    </location>
</feature>
<dbReference type="PANTHER" id="PTHR19879:SF9">
    <property type="entry name" value="TRANSCRIPTION INITIATION FACTOR TFIID SUBUNIT 5"/>
    <property type="match status" value="1"/>
</dbReference>
<dbReference type="SMART" id="SM00320">
    <property type="entry name" value="WD40"/>
    <property type="match status" value="7"/>
</dbReference>
<sequence length="304" mass="32412">MPRPRHSSSDAVSLAWSPDGKRIAVGSGQGLYIRDATAGKLLAPEPVWSLAWHPDGGRVVTGSWQGAARVWEIASGKLLTALDSSDATRAVAWSPTGTRIATAGAPQEVHLWDACTGTRAGGLGTSHWKGILALAWSPGGDRLATAGDVTTQVLDVATGRALRVLEHGAHVCTVTWSSDGKHLLTTTDENCLASLWDAGTGELLRTFGYREPVEDWYPFPWDASWSPDGKRILTAPSLEGVRVWEATSGKLIRALQDPGVEAVGWGPGRNLVASTTGRAIRFWDTETWECSAKVPLTGSRTAPM</sequence>
<keyword evidence="1" id="KW-0853">WD repeat</keyword>
<dbReference type="Pfam" id="PF00400">
    <property type="entry name" value="WD40"/>
    <property type="match status" value="5"/>
</dbReference>
<dbReference type="SUPFAM" id="SSF50978">
    <property type="entry name" value="WD40 repeat-like"/>
    <property type="match status" value="1"/>
</dbReference>
<dbReference type="EMBL" id="LR134406">
    <property type="protein sequence ID" value="VEH71128.1"/>
    <property type="molecule type" value="Genomic_DNA"/>
</dbReference>
<dbReference type="EMBL" id="CP072385">
    <property type="protein sequence ID" value="QUC11750.1"/>
    <property type="molecule type" value="Genomic_DNA"/>
</dbReference>
<reference evidence="2" key="2">
    <citation type="submission" date="2021-03" db="EMBL/GenBank/DDBJ databases">
        <title>Human Oral Microbial Genomes.</title>
        <authorList>
            <person name="Johnston C.D."/>
            <person name="Chen T."/>
            <person name="Dewhirst F.E."/>
        </authorList>
    </citation>
    <scope>NUCLEOTIDE SEQUENCE</scope>
    <source>
        <strain evidence="2">F0714</strain>
    </source>
</reference>
<name>A0A3N4D9E4_9ACTN</name>
<dbReference type="PROSITE" id="PS50082">
    <property type="entry name" value="WD_REPEATS_2"/>
    <property type="match status" value="2"/>
</dbReference>
<dbReference type="OrthoDB" id="3713209at2"/>
<dbReference type="GeneID" id="64407876"/>
<dbReference type="Gene3D" id="2.130.10.10">
    <property type="entry name" value="YVTN repeat-like/Quinoprotein amine dehydrogenase"/>
    <property type="match status" value="3"/>
</dbReference>
<evidence type="ECO:0000256" key="1">
    <source>
        <dbReference type="PROSITE-ProRule" id="PRU00221"/>
    </source>
</evidence>
<dbReference type="InterPro" id="IPR001680">
    <property type="entry name" value="WD40_rpt"/>
</dbReference>
<evidence type="ECO:0000313" key="4">
    <source>
        <dbReference type="Proteomes" id="UP000273044"/>
    </source>
</evidence>
<reference evidence="3 4" key="1">
    <citation type="submission" date="2018-12" db="EMBL/GenBank/DDBJ databases">
        <authorList>
            <consortium name="Pathogen Informatics"/>
        </authorList>
    </citation>
    <scope>NUCLEOTIDE SEQUENCE [LARGE SCALE GENOMIC DNA]</scope>
    <source>
        <strain evidence="3 4">NCTC12967</strain>
    </source>
</reference>
<dbReference type="Proteomes" id="UP000677180">
    <property type="component" value="Chromosome"/>
</dbReference>